<sequence length="65" mass="7308">MYRLESSHAMVTARLERGRGPVEGQSLPRPRQPADIAGKHLQVCREYEATRLILAALGRRRGPLD</sequence>
<dbReference type="RefSeq" id="WP_418161024.1">
    <property type="nucleotide sequence ID" value="NZ_JBBLZC010000022.1"/>
</dbReference>
<accession>A0ABU8XVE8</accession>
<dbReference type="Proteomes" id="UP001375743">
    <property type="component" value="Unassembled WGS sequence"/>
</dbReference>
<organism evidence="2 3">
    <name type="scientific">Benzoatithermus flavus</name>
    <dbReference type="NCBI Taxonomy" id="3108223"/>
    <lineage>
        <taxon>Bacteria</taxon>
        <taxon>Pseudomonadati</taxon>
        <taxon>Pseudomonadota</taxon>
        <taxon>Alphaproteobacteria</taxon>
        <taxon>Geminicoccales</taxon>
        <taxon>Geminicoccaceae</taxon>
        <taxon>Benzoatithermus</taxon>
    </lineage>
</organism>
<comment type="caution">
    <text evidence="2">The sequence shown here is derived from an EMBL/GenBank/DDBJ whole genome shotgun (WGS) entry which is preliminary data.</text>
</comment>
<gene>
    <name evidence="2" type="ORF">U1T56_18650</name>
</gene>
<evidence type="ECO:0000256" key="1">
    <source>
        <dbReference type="SAM" id="MobiDB-lite"/>
    </source>
</evidence>
<feature type="region of interest" description="Disordered" evidence="1">
    <location>
        <begin position="1"/>
        <end position="35"/>
    </location>
</feature>
<evidence type="ECO:0000313" key="2">
    <source>
        <dbReference type="EMBL" id="MEK0085178.1"/>
    </source>
</evidence>
<proteinExistence type="predicted"/>
<protein>
    <submittedName>
        <fullName evidence="2">Uncharacterized protein</fullName>
    </submittedName>
</protein>
<evidence type="ECO:0000313" key="3">
    <source>
        <dbReference type="Proteomes" id="UP001375743"/>
    </source>
</evidence>
<keyword evidence="3" id="KW-1185">Reference proteome</keyword>
<reference evidence="2 3" key="1">
    <citation type="submission" date="2024-01" db="EMBL/GenBank/DDBJ databases">
        <title>Multi-omics insights into the function and evolution of sodium benzoate biodegradation pathways in Benzoatithermus flavus gen. nov., sp. nov. from hot spring.</title>
        <authorList>
            <person name="Hu C.-J."/>
            <person name="Li W.-J."/>
        </authorList>
    </citation>
    <scope>NUCLEOTIDE SEQUENCE [LARGE SCALE GENOMIC DNA]</scope>
    <source>
        <strain evidence="2 3">SYSU G07066</strain>
    </source>
</reference>
<name>A0ABU8XVE8_9PROT</name>
<dbReference type="EMBL" id="JBBLZC010000022">
    <property type="protein sequence ID" value="MEK0085178.1"/>
    <property type="molecule type" value="Genomic_DNA"/>
</dbReference>